<dbReference type="SUPFAM" id="SSF51905">
    <property type="entry name" value="FAD/NAD(P)-binding domain"/>
    <property type="match status" value="1"/>
</dbReference>
<gene>
    <name evidence="1" type="ORF">BGZ65_003248</name>
</gene>
<evidence type="ECO:0000313" key="2">
    <source>
        <dbReference type="Proteomes" id="UP000749646"/>
    </source>
</evidence>
<dbReference type="OrthoDB" id="655030at2759"/>
<dbReference type="GO" id="GO:0004497">
    <property type="term" value="F:monooxygenase activity"/>
    <property type="evidence" value="ECO:0007669"/>
    <property type="project" value="InterPro"/>
</dbReference>
<dbReference type="AlphaFoldDB" id="A0A9P6ILQ6"/>
<reference evidence="1" key="1">
    <citation type="journal article" date="2020" name="Fungal Divers.">
        <title>Resolving the Mortierellaceae phylogeny through synthesis of multi-gene phylogenetics and phylogenomics.</title>
        <authorList>
            <person name="Vandepol N."/>
            <person name="Liber J."/>
            <person name="Desiro A."/>
            <person name="Na H."/>
            <person name="Kennedy M."/>
            <person name="Barry K."/>
            <person name="Grigoriev I.V."/>
            <person name="Miller A.N."/>
            <person name="O'Donnell K."/>
            <person name="Stajich J.E."/>
            <person name="Bonito G."/>
        </authorList>
    </citation>
    <scope>NUCLEOTIDE SEQUENCE</scope>
    <source>
        <strain evidence="1">MES-2147</strain>
    </source>
</reference>
<evidence type="ECO:0008006" key="3">
    <source>
        <dbReference type="Google" id="ProtNLM"/>
    </source>
</evidence>
<keyword evidence="2" id="KW-1185">Reference proteome</keyword>
<name>A0A9P6ILQ6_9FUNG</name>
<feature type="non-terminal residue" evidence="1">
    <location>
        <position position="374"/>
    </location>
</feature>
<dbReference type="PANTHER" id="PTHR47356:SF2">
    <property type="entry name" value="FAD-BINDING DOMAIN-CONTAINING PROTEIN-RELATED"/>
    <property type="match status" value="1"/>
</dbReference>
<dbReference type="Gene3D" id="3.50.50.60">
    <property type="entry name" value="FAD/NAD(P)-binding domain"/>
    <property type="match status" value="2"/>
</dbReference>
<sequence length="374" mass="41798">EKDGKVFIYCSDNTSYEGDILVGADGTYSGVRQSFYKQLDAIGELPKSDLEDFEVGSAAMVGVAEPKDPEKYPQLKDKFCHFSNVMGRASDRGWSAMNAPDNQICWVASTALPKTSGKAQLFRNSEWGPESIDTTYKEFENLPCPWVMLPGAGLGTLGYEQLIFARSKLYEVLQNRVPAHMISRNKRVLRITEKDNKIHIHRSDNTHYQGNILIGADGTHSGVRHSLFKQLEDQGLLPKEDSKDFVIDAVVMVAIAELATAEELEKYPQLKGDVCHFSNLMEGDSSRVALVVSLPNNQICWTVAEEISENEVGEAQQFRNTEWEPMSIDDMYKDFENTLCPWGGKMGEIMESAQGSVNVERKLNHGRTVLMGEV</sequence>
<proteinExistence type="predicted"/>
<dbReference type="Proteomes" id="UP000749646">
    <property type="component" value="Unassembled WGS sequence"/>
</dbReference>
<dbReference type="EMBL" id="JAAAHW010009861">
    <property type="protein sequence ID" value="KAF9935600.1"/>
    <property type="molecule type" value="Genomic_DNA"/>
</dbReference>
<dbReference type="InterPro" id="IPR050562">
    <property type="entry name" value="FAD_mOase_fung"/>
</dbReference>
<protein>
    <recommendedName>
        <fullName evidence="3">FAD-binding domain-containing protein</fullName>
    </recommendedName>
</protein>
<organism evidence="1 2">
    <name type="scientific">Modicella reniformis</name>
    <dbReference type="NCBI Taxonomy" id="1440133"/>
    <lineage>
        <taxon>Eukaryota</taxon>
        <taxon>Fungi</taxon>
        <taxon>Fungi incertae sedis</taxon>
        <taxon>Mucoromycota</taxon>
        <taxon>Mortierellomycotina</taxon>
        <taxon>Mortierellomycetes</taxon>
        <taxon>Mortierellales</taxon>
        <taxon>Mortierellaceae</taxon>
        <taxon>Modicella</taxon>
    </lineage>
</organism>
<dbReference type="PANTHER" id="PTHR47356">
    <property type="entry name" value="FAD-DEPENDENT MONOOXYGENASE ASQG-RELATED"/>
    <property type="match status" value="1"/>
</dbReference>
<dbReference type="InterPro" id="IPR036188">
    <property type="entry name" value="FAD/NAD-bd_sf"/>
</dbReference>
<evidence type="ECO:0000313" key="1">
    <source>
        <dbReference type="EMBL" id="KAF9935600.1"/>
    </source>
</evidence>
<accession>A0A9P6ILQ6</accession>
<comment type="caution">
    <text evidence="1">The sequence shown here is derived from an EMBL/GenBank/DDBJ whole genome shotgun (WGS) entry which is preliminary data.</text>
</comment>